<dbReference type="STRING" id="1384459.GL4_2896"/>
<reference evidence="1 2" key="1">
    <citation type="submission" date="2014-09" db="EMBL/GenBank/DDBJ databases">
        <title>Genome sequencing of Methyloceanibacter caenitepidi Gela4.</title>
        <authorList>
            <person name="Takeuchi M."/>
            <person name="Susumu S."/>
            <person name="Kamagata Y."/>
            <person name="Oshima K."/>
            <person name="Hattori M."/>
            <person name="Iwasaki W."/>
        </authorList>
    </citation>
    <scope>NUCLEOTIDE SEQUENCE [LARGE SCALE GENOMIC DNA]</scope>
    <source>
        <strain evidence="1 2">Gela4</strain>
    </source>
</reference>
<evidence type="ECO:0000313" key="1">
    <source>
        <dbReference type="EMBL" id="BAQ18329.1"/>
    </source>
</evidence>
<dbReference type="RefSeq" id="WP_045368411.1">
    <property type="nucleotide sequence ID" value="NZ_AP014648.1"/>
</dbReference>
<proteinExistence type="predicted"/>
<dbReference type="Proteomes" id="UP000031643">
    <property type="component" value="Chromosome"/>
</dbReference>
<protein>
    <submittedName>
        <fullName evidence="1">Uncharacterized protein</fullName>
    </submittedName>
</protein>
<dbReference type="HOGENOM" id="CLU_2899039_0_0_5"/>
<dbReference type="EMBL" id="AP014648">
    <property type="protein sequence ID" value="BAQ18329.1"/>
    <property type="molecule type" value="Genomic_DNA"/>
</dbReference>
<dbReference type="KEGG" id="mcg:GL4_2896"/>
<organism evidence="1 2">
    <name type="scientific">Methyloceanibacter caenitepidi</name>
    <dbReference type="NCBI Taxonomy" id="1384459"/>
    <lineage>
        <taxon>Bacteria</taxon>
        <taxon>Pseudomonadati</taxon>
        <taxon>Pseudomonadota</taxon>
        <taxon>Alphaproteobacteria</taxon>
        <taxon>Hyphomicrobiales</taxon>
        <taxon>Hyphomicrobiaceae</taxon>
        <taxon>Methyloceanibacter</taxon>
    </lineage>
</organism>
<dbReference type="AlphaFoldDB" id="A0A0A8K8L4"/>
<accession>A0A0A8K8L4</accession>
<sequence length="62" mass="6973">MLRAERNAILLKNNHAAKAGPVFRDAVLAARDAVGPDAIDDDLMVWTMRLVEERDGFRPRRA</sequence>
<gene>
    <name evidence="1" type="ORF">GL4_2896</name>
</gene>
<evidence type="ECO:0000313" key="2">
    <source>
        <dbReference type="Proteomes" id="UP000031643"/>
    </source>
</evidence>
<name>A0A0A8K8L4_9HYPH</name>
<keyword evidence="2" id="KW-1185">Reference proteome</keyword>